<feature type="region of interest" description="Disordered" evidence="1">
    <location>
        <begin position="27"/>
        <end position="52"/>
    </location>
</feature>
<reference evidence="2" key="1">
    <citation type="journal article" date="2021" name="Proc. Natl. Acad. Sci. U.S.A.">
        <title>A Catalog of Tens of Thousands of Viruses from Human Metagenomes Reveals Hidden Associations with Chronic Diseases.</title>
        <authorList>
            <person name="Tisza M.J."/>
            <person name="Buck C.B."/>
        </authorList>
    </citation>
    <scope>NUCLEOTIDE SEQUENCE</scope>
    <source>
        <strain evidence="2">Ct3z32</strain>
    </source>
</reference>
<name>A0A8S5VHI4_9CAUD</name>
<accession>A0A8S5VHI4</accession>
<proteinExistence type="predicted"/>
<evidence type="ECO:0000313" key="2">
    <source>
        <dbReference type="EMBL" id="DAG06241.1"/>
    </source>
</evidence>
<sequence length="52" mass="5683">MPGAIQQPLPYLTFLPIEVAGSRVLQNGNESTNKTPAVEPEENESLTNINFI</sequence>
<organism evidence="2">
    <name type="scientific">Siphoviridae sp. ct3z32</name>
    <dbReference type="NCBI Taxonomy" id="2825327"/>
    <lineage>
        <taxon>Viruses</taxon>
        <taxon>Duplodnaviria</taxon>
        <taxon>Heunggongvirae</taxon>
        <taxon>Uroviricota</taxon>
        <taxon>Caudoviricetes</taxon>
    </lineage>
</organism>
<evidence type="ECO:0000256" key="1">
    <source>
        <dbReference type="SAM" id="MobiDB-lite"/>
    </source>
</evidence>
<dbReference type="EMBL" id="BK016267">
    <property type="protein sequence ID" value="DAG06241.1"/>
    <property type="molecule type" value="Genomic_DNA"/>
</dbReference>
<protein>
    <submittedName>
        <fullName evidence="2">Uncharacterized protein</fullName>
    </submittedName>
</protein>